<dbReference type="GO" id="GO:0005737">
    <property type="term" value="C:cytoplasm"/>
    <property type="evidence" value="ECO:0007669"/>
    <property type="project" value="UniProtKB-SubCell"/>
</dbReference>
<dbReference type="HAMAP" id="MF_01181">
    <property type="entry name" value="Rsd"/>
    <property type="match status" value="1"/>
</dbReference>
<comment type="subcellular location">
    <subcellularLocation>
        <location evidence="4">Cytoplasm</location>
    </subcellularLocation>
</comment>
<dbReference type="InterPro" id="IPR023785">
    <property type="entry name" value="Sigma70_reg_Rsd"/>
</dbReference>
<comment type="caution">
    <text evidence="6">The sequence shown here is derived from an EMBL/GenBank/DDBJ whole genome shotgun (WGS) entry which is preliminary data.</text>
</comment>
<reference evidence="6 7" key="1">
    <citation type="submission" date="2014-09" db="EMBL/GenBank/DDBJ databases">
        <title>Whole genome shotgun sequence of Escherichia vulneris NBRC 102420.</title>
        <authorList>
            <person name="Yoshida Y."/>
            <person name="Hosoyama A."/>
            <person name="Tsuchikane K."/>
            <person name="Ohji S."/>
            <person name="Ichikawa N."/>
            <person name="Kimura A."/>
            <person name="Yamazoe A."/>
            <person name="Ezaki T."/>
            <person name="Fujita N."/>
        </authorList>
    </citation>
    <scope>NUCLEOTIDE SEQUENCE [LARGE SCALE GENOMIC DNA]</scope>
    <source>
        <strain evidence="6 7">NBRC 102420</strain>
    </source>
</reference>
<proteinExistence type="inferred from homology"/>
<keyword evidence="7" id="KW-1185">Reference proteome</keyword>
<dbReference type="eggNOG" id="COG3160">
    <property type="taxonomic scope" value="Bacteria"/>
</dbReference>
<dbReference type="Pfam" id="PF04353">
    <property type="entry name" value="Rsd_AlgQ"/>
    <property type="match status" value="1"/>
</dbReference>
<keyword evidence="3 4" id="KW-0804">Transcription</keyword>
<name>A0A090VYG6_PSEVU</name>
<dbReference type="InterPro" id="IPR038309">
    <property type="entry name" value="Rsd/AlgQ_sf"/>
</dbReference>
<evidence type="ECO:0000256" key="3">
    <source>
        <dbReference type="ARBA" id="ARBA00023163"/>
    </source>
</evidence>
<accession>A0A090VYG6</accession>
<evidence type="ECO:0000256" key="5">
    <source>
        <dbReference type="RuleBase" id="RU004409"/>
    </source>
</evidence>
<evidence type="ECO:0000313" key="6">
    <source>
        <dbReference type="EMBL" id="GAL60307.1"/>
    </source>
</evidence>
<organism evidence="6 7">
    <name type="scientific">Pseudescherichia vulneris NBRC 102420</name>
    <dbReference type="NCBI Taxonomy" id="1115515"/>
    <lineage>
        <taxon>Bacteria</taxon>
        <taxon>Pseudomonadati</taxon>
        <taxon>Pseudomonadota</taxon>
        <taxon>Gammaproteobacteria</taxon>
        <taxon>Enterobacterales</taxon>
        <taxon>Enterobacteriaceae</taxon>
        <taxon>Pseudescherichia</taxon>
    </lineage>
</organism>
<dbReference type="NCBIfam" id="NF008723">
    <property type="entry name" value="PRK11718.1"/>
    <property type="match status" value="1"/>
</dbReference>
<dbReference type="GO" id="GO:0006355">
    <property type="term" value="P:regulation of DNA-templated transcription"/>
    <property type="evidence" value="ECO:0007669"/>
    <property type="project" value="InterPro"/>
</dbReference>
<protein>
    <recommendedName>
        <fullName evidence="4">Regulator of sigma D</fullName>
    </recommendedName>
</protein>
<dbReference type="PIRSF" id="PIRSF016548">
    <property type="entry name" value="Rsd_AlgQ"/>
    <property type="match status" value="1"/>
</dbReference>
<evidence type="ECO:0000313" key="7">
    <source>
        <dbReference type="Proteomes" id="UP000029462"/>
    </source>
</evidence>
<dbReference type="InterPro" id="IPR007448">
    <property type="entry name" value="Sigma70_reg_Rsd_AlgQ"/>
</dbReference>
<evidence type="ECO:0000256" key="4">
    <source>
        <dbReference type="HAMAP-Rule" id="MF_01181"/>
    </source>
</evidence>
<keyword evidence="2 4" id="KW-0805">Transcription regulation</keyword>
<evidence type="ECO:0000256" key="2">
    <source>
        <dbReference type="ARBA" id="ARBA00023015"/>
    </source>
</evidence>
<evidence type="ECO:0000256" key="1">
    <source>
        <dbReference type="ARBA" id="ARBA00022490"/>
    </source>
</evidence>
<dbReference type="EMBL" id="BBMZ01000035">
    <property type="protein sequence ID" value="GAL60307.1"/>
    <property type="molecule type" value="Genomic_DNA"/>
</dbReference>
<comment type="function">
    <text evidence="4">Binds RpoD and negatively regulates RpoD-mediated transcription activation by preventing the interaction between the primary sigma factor RpoD with the catalytic core of the RNA polymerase and with promoter DNA. May be involved in replacement of the RNA polymerase sigma subunit from RpoD to RpoS during the transition from exponential growth to the stationary phase.</text>
</comment>
<dbReference type="Gene3D" id="1.20.120.1370">
    <property type="entry name" value="Regulator of RNA polymerase sigma(70) subunit, domain 4"/>
    <property type="match status" value="1"/>
</dbReference>
<comment type="subunit">
    <text evidence="4">Interacts with RpoD.</text>
</comment>
<sequence>MLNHLESLTARVGGSNKLVDHWLQVRKHLLVSYYNLVGIKPGKESYSELDEKALDDFCHNLVDYLSAGHFSIYEQIISEMEGSSPLLAATQIYPQLEANTQQIMNYYDSSLENAIEDDKWVEFQEALSGIGEALAARFTLEDQLIVLAFDFNLAESANDDSNIARPA</sequence>
<comment type="similarity">
    <text evidence="4 5">Belongs to the Rsd/AlgQ family.</text>
</comment>
<dbReference type="OrthoDB" id="5567237at2"/>
<dbReference type="Proteomes" id="UP000029462">
    <property type="component" value="Unassembled WGS sequence"/>
</dbReference>
<keyword evidence="1 4" id="KW-0963">Cytoplasm</keyword>
<dbReference type="AlphaFoldDB" id="A0A090VYG6"/>
<gene>
    <name evidence="4 6" type="primary">rsd</name>
    <name evidence="6" type="ORF">EV102420_35_00090</name>
</gene>
<dbReference type="RefSeq" id="WP_042395578.1">
    <property type="nucleotide sequence ID" value="NZ_BBMZ01000035.1"/>
</dbReference>
<dbReference type="STRING" id="1115515.EV102420_35_00090"/>